<dbReference type="Proteomes" id="UP000016496">
    <property type="component" value="Unassembled WGS sequence"/>
</dbReference>
<sequence length="129" mass="14114">MLPCIAAVAIATFVGAKSFQINAYENDNLLMQNVEALTQNTGDESYPEERAKCISEGGNWNMASVCKNSGFEDSTFKISDEVNIFGATLKGSFEKGKKYKIPWARYECVTLTGSCCKKQGLYSGDIKLA</sequence>
<name>U2E3P4_9BACE</name>
<dbReference type="RefSeq" id="WP_021646315.1">
    <property type="nucleotide sequence ID" value="NZ_KE993142.1"/>
</dbReference>
<dbReference type="HOGENOM" id="CLU_1944427_0_0_10"/>
<protein>
    <submittedName>
        <fullName evidence="1">Uncharacterized protein</fullName>
    </submittedName>
</protein>
<reference evidence="1 2" key="1">
    <citation type="submission" date="2013-08" db="EMBL/GenBank/DDBJ databases">
        <authorList>
            <person name="Weinstock G."/>
            <person name="Sodergren E."/>
            <person name="Wylie T."/>
            <person name="Fulton L."/>
            <person name="Fulton R."/>
            <person name="Fronick C."/>
            <person name="O'Laughlin M."/>
            <person name="Godfrey J."/>
            <person name="Miner T."/>
            <person name="Herter B."/>
            <person name="Appelbaum E."/>
            <person name="Cordes M."/>
            <person name="Lek S."/>
            <person name="Wollam A."/>
            <person name="Pepin K.H."/>
            <person name="Palsikar V.B."/>
            <person name="Mitreva M."/>
            <person name="Wilson R.K."/>
        </authorList>
    </citation>
    <scope>NUCLEOTIDE SEQUENCE [LARGE SCALE GENOMIC DNA]</scope>
    <source>
        <strain evidence="1 2">F0041</strain>
    </source>
</reference>
<accession>U2E3P4</accession>
<comment type="caution">
    <text evidence="1">The sequence shown here is derived from an EMBL/GenBank/DDBJ whole genome shotgun (WGS) entry which is preliminary data.</text>
</comment>
<proteinExistence type="predicted"/>
<evidence type="ECO:0000313" key="1">
    <source>
        <dbReference type="EMBL" id="ERI88772.1"/>
    </source>
</evidence>
<organism evidence="1 2">
    <name type="scientific">Bacteroides pyogenes F0041</name>
    <dbReference type="NCBI Taxonomy" id="1321819"/>
    <lineage>
        <taxon>Bacteria</taxon>
        <taxon>Pseudomonadati</taxon>
        <taxon>Bacteroidota</taxon>
        <taxon>Bacteroidia</taxon>
        <taxon>Bacteroidales</taxon>
        <taxon>Bacteroidaceae</taxon>
        <taxon>Bacteroides</taxon>
    </lineage>
</organism>
<dbReference type="EMBL" id="AWSV01000024">
    <property type="protein sequence ID" value="ERI88772.1"/>
    <property type="molecule type" value="Genomic_DNA"/>
</dbReference>
<gene>
    <name evidence="1" type="ORF">HMPREF1981_00334</name>
</gene>
<evidence type="ECO:0000313" key="2">
    <source>
        <dbReference type="Proteomes" id="UP000016496"/>
    </source>
</evidence>
<dbReference type="AlphaFoldDB" id="U2E3P4"/>